<dbReference type="AlphaFoldDB" id="A0A1I4S8W0"/>
<dbReference type="GO" id="GO:0006655">
    <property type="term" value="P:phosphatidylglycerol biosynthetic process"/>
    <property type="evidence" value="ECO:0007669"/>
    <property type="project" value="UniProtKB-UniPathway"/>
</dbReference>
<organism evidence="4 5">
    <name type="scientific">Marinobacter zhejiangensis</name>
    <dbReference type="NCBI Taxonomy" id="488535"/>
    <lineage>
        <taxon>Bacteria</taxon>
        <taxon>Pseudomonadati</taxon>
        <taxon>Pseudomonadota</taxon>
        <taxon>Gammaproteobacteria</taxon>
        <taxon>Pseudomonadales</taxon>
        <taxon>Marinobacteraceae</taxon>
        <taxon>Marinobacter</taxon>
    </lineage>
</organism>
<evidence type="ECO:0000259" key="3">
    <source>
        <dbReference type="Pfam" id="PF04608"/>
    </source>
</evidence>
<dbReference type="InterPro" id="IPR026037">
    <property type="entry name" value="PgpA"/>
</dbReference>
<dbReference type="GO" id="GO:0005886">
    <property type="term" value="C:plasma membrane"/>
    <property type="evidence" value="ECO:0007669"/>
    <property type="project" value="UniProtKB-SubCell"/>
</dbReference>
<comment type="pathway">
    <text evidence="1">Phospholipid metabolism; phosphatidylglycerol biosynthesis; phosphatidylglycerol from CDP-diacylglycerol: step 2/2.</text>
</comment>
<dbReference type="UniPathway" id="UPA00084">
    <property type="reaction ID" value="UER00504"/>
</dbReference>
<dbReference type="OrthoDB" id="9804091at2"/>
<dbReference type="GO" id="GO:0009395">
    <property type="term" value="P:phospholipid catabolic process"/>
    <property type="evidence" value="ECO:0007669"/>
    <property type="project" value="UniProtKB-KW"/>
</dbReference>
<gene>
    <name evidence="4" type="ORF">SAMN04487963_3087</name>
</gene>
<name>A0A1I4S8W0_9GAMM</name>
<keyword evidence="1" id="KW-0378">Hydrolase</keyword>
<dbReference type="InterPro" id="IPR036681">
    <property type="entry name" value="PgpA-like_sf"/>
</dbReference>
<keyword evidence="1 2" id="KW-0812">Transmembrane</keyword>
<dbReference type="RefSeq" id="WP_092024256.1">
    <property type="nucleotide sequence ID" value="NZ_FOUE01000005.1"/>
</dbReference>
<dbReference type="InterPro" id="IPR007686">
    <property type="entry name" value="YutG/PgpA"/>
</dbReference>
<comment type="catalytic activity">
    <reaction evidence="1">
        <text>a 1,2-diacyl-sn-glycero-3-phospho-(1'-sn-glycero-3'-phosphate) + H2O = a 1,2-diacyl-sn-glycero-3-phospho-(1'-sn-glycerol) + phosphate</text>
        <dbReference type="Rhea" id="RHEA:33751"/>
        <dbReference type="ChEBI" id="CHEBI:15377"/>
        <dbReference type="ChEBI" id="CHEBI:43474"/>
        <dbReference type="ChEBI" id="CHEBI:60110"/>
        <dbReference type="ChEBI" id="CHEBI:64716"/>
        <dbReference type="EC" id="3.1.3.27"/>
    </reaction>
</comment>
<dbReference type="SUPFAM" id="SSF101307">
    <property type="entry name" value="YutG-like"/>
    <property type="match status" value="1"/>
</dbReference>
<dbReference type="EMBL" id="FOUE01000005">
    <property type="protein sequence ID" value="SFM60909.1"/>
    <property type="molecule type" value="Genomic_DNA"/>
</dbReference>
<dbReference type="Pfam" id="PF04608">
    <property type="entry name" value="PgpA"/>
    <property type="match status" value="1"/>
</dbReference>
<dbReference type="PANTHER" id="PTHR36305:SF1">
    <property type="entry name" value="PHOSPHATIDYLGLYCEROPHOSPHATASE A"/>
    <property type="match status" value="1"/>
</dbReference>
<comment type="subcellular location">
    <subcellularLocation>
        <location evidence="1">Cell inner membrane</location>
        <topology evidence="1">Multi-pass membrane protein</topology>
    </subcellularLocation>
</comment>
<keyword evidence="1" id="KW-0595">Phospholipid degradation</keyword>
<dbReference type="PANTHER" id="PTHR36305">
    <property type="entry name" value="PHOSPHATIDYLGLYCEROPHOSPHATASE A"/>
    <property type="match status" value="1"/>
</dbReference>
<dbReference type="GO" id="GO:0046872">
    <property type="term" value="F:metal ion binding"/>
    <property type="evidence" value="ECO:0007669"/>
    <property type="project" value="UniProtKB-KW"/>
</dbReference>
<feature type="transmembrane region" description="Helical" evidence="2">
    <location>
        <begin position="98"/>
        <end position="126"/>
    </location>
</feature>
<keyword evidence="1" id="KW-1003">Cell membrane</keyword>
<dbReference type="Proteomes" id="UP000198519">
    <property type="component" value="Unassembled WGS sequence"/>
</dbReference>
<feature type="transmembrane region" description="Helical" evidence="2">
    <location>
        <begin position="146"/>
        <end position="169"/>
    </location>
</feature>
<keyword evidence="1" id="KW-0460">Magnesium</keyword>
<feature type="domain" description="YutG/PgpA" evidence="3">
    <location>
        <begin position="26"/>
        <end position="165"/>
    </location>
</feature>
<keyword evidence="1" id="KW-0443">Lipid metabolism</keyword>
<dbReference type="EC" id="3.1.3.27" evidence="1"/>
<keyword evidence="1 2" id="KW-0472">Membrane</keyword>
<keyword evidence="1" id="KW-0479">Metal-binding</keyword>
<accession>A0A1I4S8W0</accession>
<keyword evidence="1" id="KW-0997">Cell inner membrane</keyword>
<keyword evidence="1" id="KW-1208">Phospholipid metabolism</keyword>
<proteinExistence type="predicted"/>
<sequence length="174" mass="19017">MTGSDVSALKDQALPKGFLRDPIHLLAFGLGSGAARVAPGTWGSLAAIPVWALFFWVPPWAYWLVVALASVIGIWLCGRTARDLGVHDHGGIVWDEFVGMWIALGLFQPTAGVVGIVLAFLLFRVFDILKPWPIRWFDRHMPGGAGIMFDDILAGVMALGVYYLAMLWLPAGWL</sequence>
<keyword evidence="5" id="KW-1185">Reference proteome</keyword>
<comment type="function">
    <text evidence="1">Lipid phosphatase which dephosphorylates phosphatidylglycerophosphate (PGP) to phosphatidylglycerol (PG).</text>
</comment>
<evidence type="ECO:0000256" key="1">
    <source>
        <dbReference type="PIRNR" id="PIRNR006162"/>
    </source>
</evidence>
<protein>
    <recommendedName>
        <fullName evidence="1">Phosphatidylglycerophosphatase A</fullName>
        <ecNumber evidence="1">3.1.3.27</ecNumber>
    </recommendedName>
    <alternativeName>
        <fullName evidence="1">Phosphatidylglycerolphosphate phosphatase A</fullName>
    </alternativeName>
</protein>
<evidence type="ECO:0000313" key="4">
    <source>
        <dbReference type="EMBL" id="SFM60909.1"/>
    </source>
</evidence>
<feature type="transmembrane region" description="Helical" evidence="2">
    <location>
        <begin position="60"/>
        <end position="77"/>
    </location>
</feature>
<keyword evidence="2" id="KW-1133">Transmembrane helix</keyword>
<evidence type="ECO:0000313" key="5">
    <source>
        <dbReference type="Proteomes" id="UP000198519"/>
    </source>
</evidence>
<dbReference type="CDD" id="cd06971">
    <property type="entry name" value="PgpA"/>
    <property type="match status" value="1"/>
</dbReference>
<dbReference type="PIRSF" id="PIRSF006162">
    <property type="entry name" value="PgpA"/>
    <property type="match status" value="1"/>
</dbReference>
<reference evidence="5" key="1">
    <citation type="submission" date="2016-10" db="EMBL/GenBank/DDBJ databases">
        <authorList>
            <person name="Varghese N."/>
            <person name="Submissions S."/>
        </authorList>
    </citation>
    <scope>NUCLEOTIDE SEQUENCE [LARGE SCALE GENOMIC DNA]</scope>
    <source>
        <strain evidence="5">CGMCC 1.7061</strain>
    </source>
</reference>
<dbReference type="STRING" id="488535.SAMN04487963_3087"/>
<dbReference type="GO" id="GO:0008962">
    <property type="term" value="F:phosphatidylglycerophosphatase activity"/>
    <property type="evidence" value="ECO:0007669"/>
    <property type="project" value="UniProtKB-EC"/>
</dbReference>
<comment type="cofactor">
    <cofactor evidence="1">
        <name>Mg(2+)</name>
        <dbReference type="ChEBI" id="CHEBI:18420"/>
    </cofactor>
</comment>
<keyword evidence="1" id="KW-0442">Lipid degradation</keyword>
<evidence type="ECO:0000256" key="2">
    <source>
        <dbReference type="SAM" id="Phobius"/>
    </source>
</evidence>
<feature type="transmembrane region" description="Helical" evidence="2">
    <location>
        <begin position="25"/>
        <end position="54"/>
    </location>
</feature>